<dbReference type="Proteomes" id="UP001320119">
    <property type="component" value="Chromosome"/>
</dbReference>
<keyword evidence="4" id="KW-0808">Transferase</keyword>
<dbReference type="EC" id="2.7.13.3" evidence="2"/>
<comment type="catalytic activity">
    <reaction evidence="1">
        <text>ATP + protein L-histidine = ADP + protein N-phospho-L-histidine.</text>
        <dbReference type="EC" id="2.7.13.3"/>
    </reaction>
</comment>
<feature type="transmembrane region" description="Helical" evidence="8">
    <location>
        <begin position="12"/>
        <end position="31"/>
    </location>
</feature>
<accession>A0AAN1WL30</accession>
<dbReference type="SMART" id="SM00387">
    <property type="entry name" value="HATPase_c"/>
    <property type="match status" value="1"/>
</dbReference>
<evidence type="ECO:0000256" key="8">
    <source>
        <dbReference type="SAM" id="Phobius"/>
    </source>
</evidence>
<dbReference type="InterPro" id="IPR036890">
    <property type="entry name" value="HATPase_C_sf"/>
</dbReference>
<sequence>MKLFKSSIKLQILIAYAMLAIPLLLLGYSSFNTHQTFSKSMQQTIEQDKVLSLTAALQRDVMDLQRNVLIYKDTASSHSVNHSEQLYSQISHTINTLKDNPLLAIQSDKIIRMAEHLNDYKSSFDIVVKNRAEKAGLIESFIDKQSQKINASLLSAATQATQETKLLQHINTAQQNALSYFITSNHKYAQAFKESINVLENKVSDNEAPYNHVVQYKKSFLKIVTVQRNYTYLINVVMAGSAREILYFADKLTQHAQEHTNVIRNTVSQDIKSQNSVFFILSALSLLMAIMTPWYFLSLIIKPIHSITQVFKDLSESKAVDKIPGLERNDEIGLLARAADVFKSTNEQTYQLLQQAKLSVAIQQKLNKELEEAKAHAEKSLSVKSDFLANMSHELRTPLNSVIGYTVRLLKNAQTFTPRQVSSLSAIERNGKHLLAMINDILDLSKIEANKLEVRFEPVDIYSLCEDVADQMQSYSEEQGVALIYSPPENAEQMITTDPIRLSQILMNLISNGLKYTEQGTVTLSIEAPAKSQSITLYIRDTGIGISEENLKRLFQRFEQFDSETRYKIGHGTGLGMAIVENVARLLHAKVHVSSELGKGSLFSVELPIKPAAQV</sequence>
<evidence type="ECO:0000313" key="11">
    <source>
        <dbReference type="Proteomes" id="UP001320119"/>
    </source>
</evidence>
<dbReference type="SUPFAM" id="SSF55874">
    <property type="entry name" value="ATPase domain of HSP90 chaperone/DNA topoisomerase II/histidine kinase"/>
    <property type="match status" value="1"/>
</dbReference>
<keyword evidence="8" id="KW-1133">Transmembrane helix</keyword>
<evidence type="ECO:0000256" key="3">
    <source>
        <dbReference type="ARBA" id="ARBA00022553"/>
    </source>
</evidence>
<dbReference type="InterPro" id="IPR005467">
    <property type="entry name" value="His_kinase_dom"/>
</dbReference>
<keyword evidence="8" id="KW-0472">Membrane</keyword>
<dbReference type="PANTHER" id="PTHR43711">
    <property type="entry name" value="TWO-COMPONENT HISTIDINE KINASE"/>
    <property type="match status" value="1"/>
</dbReference>
<dbReference type="KEGG" id="marq:MARGE09_P3780"/>
<dbReference type="SUPFAM" id="SSF158472">
    <property type="entry name" value="HAMP domain-like"/>
    <property type="match status" value="1"/>
</dbReference>
<dbReference type="InterPro" id="IPR003661">
    <property type="entry name" value="HisK_dim/P_dom"/>
</dbReference>
<dbReference type="SUPFAM" id="SSF47384">
    <property type="entry name" value="Homodimeric domain of signal transducing histidine kinase"/>
    <property type="match status" value="1"/>
</dbReference>
<dbReference type="Gene3D" id="3.30.565.10">
    <property type="entry name" value="Histidine kinase-like ATPase, C-terminal domain"/>
    <property type="match status" value="1"/>
</dbReference>
<evidence type="ECO:0000256" key="4">
    <source>
        <dbReference type="ARBA" id="ARBA00022679"/>
    </source>
</evidence>
<dbReference type="InterPro" id="IPR036097">
    <property type="entry name" value="HisK_dim/P_sf"/>
</dbReference>
<dbReference type="InterPro" id="IPR032255">
    <property type="entry name" value="HBM"/>
</dbReference>
<evidence type="ECO:0000256" key="1">
    <source>
        <dbReference type="ARBA" id="ARBA00000085"/>
    </source>
</evidence>
<feature type="domain" description="Histidine kinase" evidence="9">
    <location>
        <begin position="390"/>
        <end position="611"/>
    </location>
</feature>
<dbReference type="PANTHER" id="PTHR43711:SF31">
    <property type="entry name" value="HISTIDINE KINASE"/>
    <property type="match status" value="1"/>
</dbReference>
<dbReference type="RefSeq" id="WP_236984844.1">
    <property type="nucleotide sequence ID" value="NZ_AP023086.1"/>
</dbReference>
<dbReference type="Pfam" id="PF02518">
    <property type="entry name" value="HATPase_c"/>
    <property type="match status" value="1"/>
</dbReference>
<evidence type="ECO:0000256" key="7">
    <source>
        <dbReference type="SAM" id="Coils"/>
    </source>
</evidence>
<evidence type="ECO:0000256" key="6">
    <source>
        <dbReference type="ARBA" id="ARBA00023012"/>
    </source>
</evidence>
<dbReference type="AlphaFoldDB" id="A0AAN1WL30"/>
<dbReference type="CDD" id="cd00082">
    <property type="entry name" value="HisKA"/>
    <property type="match status" value="1"/>
</dbReference>
<reference evidence="10 11" key="1">
    <citation type="journal article" date="2022" name="IScience">
        <title>An ultrasensitive nanofiber-based assay for enzymatic hydrolysis and deep-sea microbial degradation of cellulose.</title>
        <authorList>
            <person name="Tsudome M."/>
            <person name="Tachioka M."/>
            <person name="Miyazaki M."/>
            <person name="Uchimura K."/>
            <person name="Tsuda M."/>
            <person name="Takaki Y."/>
            <person name="Deguchi S."/>
        </authorList>
    </citation>
    <scope>NUCLEOTIDE SEQUENCE [LARGE SCALE GENOMIC DNA]</scope>
    <source>
        <strain evidence="10 11">GE09</strain>
    </source>
</reference>
<evidence type="ECO:0000313" key="10">
    <source>
        <dbReference type="EMBL" id="BCD99578.1"/>
    </source>
</evidence>
<evidence type="ECO:0000256" key="5">
    <source>
        <dbReference type="ARBA" id="ARBA00022777"/>
    </source>
</evidence>
<keyword evidence="8" id="KW-0812">Transmembrane</keyword>
<keyword evidence="5" id="KW-0418">Kinase</keyword>
<keyword evidence="11" id="KW-1185">Reference proteome</keyword>
<protein>
    <recommendedName>
        <fullName evidence="2">histidine kinase</fullName>
        <ecNumber evidence="2">2.7.13.3</ecNumber>
    </recommendedName>
</protein>
<dbReference type="EMBL" id="AP023086">
    <property type="protein sequence ID" value="BCD99578.1"/>
    <property type="molecule type" value="Genomic_DNA"/>
</dbReference>
<dbReference type="SMART" id="SM00388">
    <property type="entry name" value="HisKA"/>
    <property type="match status" value="1"/>
</dbReference>
<dbReference type="InterPro" id="IPR003594">
    <property type="entry name" value="HATPase_dom"/>
</dbReference>
<dbReference type="Pfam" id="PF00512">
    <property type="entry name" value="HisKA"/>
    <property type="match status" value="1"/>
</dbReference>
<evidence type="ECO:0000259" key="9">
    <source>
        <dbReference type="PROSITE" id="PS50109"/>
    </source>
</evidence>
<feature type="coiled-coil region" evidence="7">
    <location>
        <begin position="353"/>
        <end position="380"/>
    </location>
</feature>
<dbReference type="InterPro" id="IPR004358">
    <property type="entry name" value="Sig_transdc_His_kin-like_C"/>
</dbReference>
<dbReference type="PROSITE" id="PS50109">
    <property type="entry name" value="HIS_KIN"/>
    <property type="match status" value="1"/>
</dbReference>
<dbReference type="PRINTS" id="PR00344">
    <property type="entry name" value="BCTRLSENSOR"/>
</dbReference>
<evidence type="ECO:0000256" key="2">
    <source>
        <dbReference type="ARBA" id="ARBA00012438"/>
    </source>
</evidence>
<keyword evidence="3" id="KW-0597">Phosphoprotein</keyword>
<dbReference type="GO" id="GO:0000155">
    <property type="term" value="F:phosphorelay sensor kinase activity"/>
    <property type="evidence" value="ECO:0007669"/>
    <property type="project" value="InterPro"/>
</dbReference>
<dbReference type="FunFam" id="3.30.565.10:FF:000010">
    <property type="entry name" value="Sensor histidine kinase RcsC"/>
    <property type="match status" value="1"/>
</dbReference>
<feature type="transmembrane region" description="Helical" evidence="8">
    <location>
        <begin position="277"/>
        <end position="297"/>
    </location>
</feature>
<proteinExistence type="predicted"/>
<name>A0AAN1WL30_9GAMM</name>
<dbReference type="Gene3D" id="6.10.340.10">
    <property type="match status" value="1"/>
</dbReference>
<dbReference type="SMART" id="SM01358">
    <property type="entry name" value="HBM"/>
    <property type="match status" value="1"/>
</dbReference>
<organism evidence="10 11">
    <name type="scientific">Marinagarivorans cellulosilyticus</name>
    <dbReference type="NCBI Taxonomy" id="2721545"/>
    <lineage>
        <taxon>Bacteria</taxon>
        <taxon>Pseudomonadati</taxon>
        <taxon>Pseudomonadota</taxon>
        <taxon>Gammaproteobacteria</taxon>
        <taxon>Cellvibrionales</taxon>
        <taxon>Cellvibrionaceae</taxon>
        <taxon>Marinagarivorans</taxon>
    </lineage>
</organism>
<gene>
    <name evidence="10" type="ORF">MARGE09_P3780</name>
</gene>
<keyword evidence="7" id="KW-0175">Coiled coil</keyword>
<dbReference type="Gene3D" id="1.10.287.130">
    <property type="match status" value="1"/>
</dbReference>
<keyword evidence="6" id="KW-0902">Two-component regulatory system</keyword>
<dbReference type="InterPro" id="IPR050736">
    <property type="entry name" value="Sensor_HK_Regulatory"/>
</dbReference>